<dbReference type="AlphaFoldDB" id="A0AAD6L8P8"/>
<evidence type="ECO:0000313" key="2">
    <source>
        <dbReference type="Proteomes" id="UP001164929"/>
    </source>
</evidence>
<protein>
    <submittedName>
        <fullName evidence="1">Uncharacterized protein</fullName>
    </submittedName>
</protein>
<keyword evidence="2" id="KW-1185">Reference proteome</keyword>
<sequence length="53" mass="5966">MTYQKEEKMEGGLRLKILSLRLLQLLMPRSSLESLASVVLVPKTWLPCLGGTH</sequence>
<dbReference type="EMBL" id="JAQIZT010000019">
    <property type="protein sequence ID" value="KAJ6951170.1"/>
    <property type="molecule type" value="Genomic_DNA"/>
</dbReference>
<dbReference type="Proteomes" id="UP001164929">
    <property type="component" value="Chromosome 19"/>
</dbReference>
<organism evidence="1 2">
    <name type="scientific">Populus alba x Populus x berolinensis</name>
    <dbReference type="NCBI Taxonomy" id="444605"/>
    <lineage>
        <taxon>Eukaryota</taxon>
        <taxon>Viridiplantae</taxon>
        <taxon>Streptophyta</taxon>
        <taxon>Embryophyta</taxon>
        <taxon>Tracheophyta</taxon>
        <taxon>Spermatophyta</taxon>
        <taxon>Magnoliopsida</taxon>
        <taxon>eudicotyledons</taxon>
        <taxon>Gunneridae</taxon>
        <taxon>Pentapetalae</taxon>
        <taxon>rosids</taxon>
        <taxon>fabids</taxon>
        <taxon>Malpighiales</taxon>
        <taxon>Salicaceae</taxon>
        <taxon>Saliceae</taxon>
        <taxon>Populus</taxon>
    </lineage>
</organism>
<evidence type="ECO:0000313" key="1">
    <source>
        <dbReference type="EMBL" id="KAJ6951170.1"/>
    </source>
</evidence>
<name>A0AAD6L8P8_9ROSI</name>
<accession>A0AAD6L8P8</accession>
<gene>
    <name evidence="1" type="ORF">NC653_040525</name>
</gene>
<proteinExistence type="predicted"/>
<comment type="caution">
    <text evidence="1">The sequence shown here is derived from an EMBL/GenBank/DDBJ whole genome shotgun (WGS) entry which is preliminary data.</text>
</comment>
<reference evidence="1" key="1">
    <citation type="journal article" date="2023" name="Mol. Ecol. Resour.">
        <title>Chromosome-level genome assembly of a triploid poplar Populus alba 'Berolinensis'.</title>
        <authorList>
            <person name="Chen S."/>
            <person name="Yu Y."/>
            <person name="Wang X."/>
            <person name="Wang S."/>
            <person name="Zhang T."/>
            <person name="Zhou Y."/>
            <person name="He R."/>
            <person name="Meng N."/>
            <person name="Wang Y."/>
            <person name="Liu W."/>
            <person name="Liu Z."/>
            <person name="Liu J."/>
            <person name="Guo Q."/>
            <person name="Huang H."/>
            <person name="Sederoff R.R."/>
            <person name="Wang G."/>
            <person name="Qu G."/>
            <person name="Chen S."/>
        </authorList>
    </citation>
    <scope>NUCLEOTIDE SEQUENCE</scope>
    <source>
        <strain evidence="1">SC-2020</strain>
    </source>
</reference>